<evidence type="ECO:0000313" key="3">
    <source>
        <dbReference type="EMBL" id="KAF2436040.1"/>
    </source>
</evidence>
<dbReference type="Proteomes" id="UP000800235">
    <property type="component" value="Unassembled WGS sequence"/>
</dbReference>
<name>A0A9P4U3K4_9PEZI</name>
<feature type="signal peptide" evidence="2">
    <location>
        <begin position="1"/>
        <end position="16"/>
    </location>
</feature>
<proteinExistence type="predicted"/>
<organism evidence="3 4">
    <name type="scientific">Tothia fuscella</name>
    <dbReference type="NCBI Taxonomy" id="1048955"/>
    <lineage>
        <taxon>Eukaryota</taxon>
        <taxon>Fungi</taxon>
        <taxon>Dikarya</taxon>
        <taxon>Ascomycota</taxon>
        <taxon>Pezizomycotina</taxon>
        <taxon>Dothideomycetes</taxon>
        <taxon>Pleosporomycetidae</taxon>
        <taxon>Venturiales</taxon>
        <taxon>Cylindrosympodiaceae</taxon>
        <taxon>Tothia</taxon>
    </lineage>
</organism>
<dbReference type="OrthoDB" id="10615251at2759"/>
<accession>A0A9P4U3K4</accession>
<evidence type="ECO:0000256" key="2">
    <source>
        <dbReference type="SAM" id="SignalP"/>
    </source>
</evidence>
<sequence>MLASLRLFLAVGSASAFLFSQRSDPGPDGENIIDPHPIILPQHVQGKSVAQTHTDADMQPSVTIVSVYNETRGSAFHPFACYEHPDFFSGQKKKWATGSKQRFELSCWTNPVFQTQTSKGSRTPWAFAAVAFDNDITWFHGQKEKCWFPDFVVQKDAQYGPSFGNGLGENVASTTAAAAKGSSPAKATPTPKPAQWGPPWMRGGGPWSQGGPPWMGWGSFNGNSNGPTAADDLKNKLRFCPTPVHQVGTFREQYNGKTYCYKCTRLDCANRPLSLASVNSKLELSCYSNGNVVESDSTWWKVRGEDDCYVPNQVFDPLTFLGNAGECPK</sequence>
<feature type="chain" id="PRO_5040182622" evidence="2">
    <location>
        <begin position="17"/>
        <end position="329"/>
    </location>
</feature>
<feature type="region of interest" description="Disordered" evidence="1">
    <location>
        <begin position="178"/>
        <end position="199"/>
    </location>
</feature>
<dbReference type="AlphaFoldDB" id="A0A9P4U3K4"/>
<keyword evidence="4" id="KW-1185">Reference proteome</keyword>
<dbReference type="EMBL" id="MU007011">
    <property type="protein sequence ID" value="KAF2436040.1"/>
    <property type="molecule type" value="Genomic_DNA"/>
</dbReference>
<keyword evidence="2" id="KW-0732">Signal</keyword>
<reference evidence="3" key="1">
    <citation type="journal article" date="2020" name="Stud. Mycol.">
        <title>101 Dothideomycetes genomes: a test case for predicting lifestyles and emergence of pathogens.</title>
        <authorList>
            <person name="Haridas S."/>
            <person name="Albert R."/>
            <person name="Binder M."/>
            <person name="Bloem J."/>
            <person name="Labutti K."/>
            <person name="Salamov A."/>
            <person name="Andreopoulos B."/>
            <person name="Baker S."/>
            <person name="Barry K."/>
            <person name="Bills G."/>
            <person name="Bluhm B."/>
            <person name="Cannon C."/>
            <person name="Castanera R."/>
            <person name="Culley D."/>
            <person name="Daum C."/>
            <person name="Ezra D."/>
            <person name="Gonzalez J."/>
            <person name="Henrissat B."/>
            <person name="Kuo A."/>
            <person name="Liang C."/>
            <person name="Lipzen A."/>
            <person name="Lutzoni F."/>
            <person name="Magnuson J."/>
            <person name="Mondo S."/>
            <person name="Nolan M."/>
            <person name="Ohm R."/>
            <person name="Pangilinan J."/>
            <person name="Park H.-J."/>
            <person name="Ramirez L."/>
            <person name="Alfaro M."/>
            <person name="Sun H."/>
            <person name="Tritt A."/>
            <person name="Yoshinaga Y."/>
            <person name="Zwiers L.-H."/>
            <person name="Turgeon B."/>
            <person name="Goodwin S."/>
            <person name="Spatafora J."/>
            <person name="Crous P."/>
            <person name="Grigoriev I."/>
        </authorList>
    </citation>
    <scope>NUCLEOTIDE SEQUENCE</scope>
    <source>
        <strain evidence="3">CBS 130266</strain>
    </source>
</reference>
<comment type="caution">
    <text evidence="3">The sequence shown here is derived from an EMBL/GenBank/DDBJ whole genome shotgun (WGS) entry which is preliminary data.</text>
</comment>
<protein>
    <submittedName>
        <fullName evidence="3">Uncharacterized protein</fullName>
    </submittedName>
</protein>
<evidence type="ECO:0000313" key="4">
    <source>
        <dbReference type="Proteomes" id="UP000800235"/>
    </source>
</evidence>
<evidence type="ECO:0000256" key="1">
    <source>
        <dbReference type="SAM" id="MobiDB-lite"/>
    </source>
</evidence>
<gene>
    <name evidence="3" type="ORF">EJ08DRAFT_729254</name>
</gene>